<keyword evidence="2" id="KW-1185">Reference proteome</keyword>
<dbReference type="Proteomes" id="UP000430692">
    <property type="component" value="Unassembled WGS sequence"/>
</dbReference>
<accession>A0A6I4VRJ7</accession>
<evidence type="ECO:0000313" key="1">
    <source>
        <dbReference type="EMBL" id="MXQ53683.1"/>
    </source>
</evidence>
<dbReference type="RefSeq" id="WP_160801036.1">
    <property type="nucleotide sequence ID" value="NZ_WUUL01000004.1"/>
</dbReference>
<gene>
    <name evidence="1" type="ORF">GSM42_08055</name>
</gene>
<comment type="caution">
    <text evidence="1">The sequence shown here is derived from an EMBL/GenBank/DDBJ whole genome shotgun (WGS) entry which is preliminary data.</text>
</comment>
<proteinExistence type="predicted"/>
<reference evidence="1 2" key="1">
    <citation type="submission" date="2019-12" db="EMBL/GenBank/DDBJ databases">
        <title>Whole-genome analyses of novel actinobacteria.</title>
        <authorList>
            <person name="Sahin N."/>
            <person name="Saygin H."/>
        </authorList>
    </citation>
    <scope>NUCLEOTIDE SEQUENCE [LARGE SCALE GENOMIC DNA]</scope>
    <source>
        <strain evidence="1 2">KC615</strain>
    </source>
</reference>
<name>A0A6I4VRJ7_9BACL</name>
<organism evidence="1 2">
    <name type="scientific">Shimazuella alba</name>
    <dbReference type="NCBI Taxonomy" id="2690964"/>
    <lineage>
        <taxon>Bacteria</taxon>
        <taxon>Bacillati</taxon>
        <taxon>Bacillota</taxon>
        <taxon>Bacilli</taxon>
        <taxon>Bacillales</taxon>
        <taxon>Thermoactinomycetaceae</taxon>
        <taxon>Shimazuella</taxon>
    </lineage>
</organism>
<protein>
    <submittedName>
        <fullName evidence="1">Uncharacterized protein</fullName>
    </submittedName>
</protein>
<evidence type="ECO:0000313" key="2">
    <source>
        <dbReference type="Proteomes" id="UP000430692"/>
    </source>
</evidence>
<sequence>MDRKSRVEQAKNKDNVEQLMVEAANELGVSSDTRKIEEDPKKFASRLKRLIRAVK</sequence>
<dbReference type="EMBL" id="WUUL01000004">
    <property type="protein sequence ID" value="MXQ53683.1"/>
    <property type="molecule type" value="Genomic_DNA"/>
</dbReference>
<dbReference type="AlphaFoldDB" id="A0A6I4VRJ7"/>